<gene>
    <name evidence="2" type="ORF">QE382_003899</name>
</gene>
<feature type="transmembrane region" description="Helical" evidence="1">
    <location>
        <begin position="77"/>
        <end position="94"/>
    </location>
</feature>
<protein>
    <submittedName>
        <fullName evidence="2">Uncharacterized membrane protein YjjP (DUF1212 family)</fullName>
    </submittedName>
</protein>
<keyword evidence="3" id="KW-1185">Reference proteome</keyword>
<evidence type="ECO:0000313" key="3">
    <source>
        <dbReference type="Proteomes" id="UP001244640"/>
    </source>
</evidence>
<sequence length="103" mass="11937">MNLKSLKIALICGLILALLPLPYGYFTILRIFGCLVFILQLINIPKTKRHSRNSEFIICIVLIILFQPILRLPLGRLIWNIVDVATAIWLLINLNRRTRKTKK</sequence>
<dbReference type="InterPro" id="IPR046548">
    <property type="entry name" value="DUF6804"/>
</dbReference>
<reference evidence="2 3" key="1">
    <citation type="submission" date="2023-07" db="EMBL/GenBank/DDBJ databases">
        <title>Functional and genomic diversity of the sorghum phyllosphere microbiome.</title>
        <authorList>
            <person name="Shade A."/>
        </authorList>
    </citation>
    <scope>NUCLEOTIDE SEQUENCE [LARGE SCALE GENOMIC DNA]</scope>
    <source>
        <strain evidence="2 3">SORGH_AS_0892</strain>
    </source>
</reference>
<proteinExistence type="predicted"/>
<accession>A0ABU0UAQ2</accession>
<keyword evidence="1" id="KW-1133">Transmembrane helix</keyword>
<dbReference type="EMBL" id="JAUTBA010000001">
    <property type="protein sequence ID" value="MDQ1151915.1"/>
    <property type="molecule type" value="Genomic_DNA"/>
</dbReference>
<name>A0ABU0UAQ2_9SPHI</name>
<evidence type="ECO:0000256" key="1">
    <source>
        <dbReference type="SAM" id="Phobius"/>
    </source>
</evidence>
<keyword evidence="1" id="KW-0472">Membrane</keyword>
<comment type="caution">
    <text evidence="2">The sequence shown here is derived from an EMBL/GenBank/DDBJ whole genome shotgun (WGS) entry which is preliminary data.</text>
</comment>
<evidence type="ECO:0000313" key="2">
    <source>
        <dbReference type="EMBL" id="MDQ1151915.1"/>
    </source>
</evidence>
<dbReference type="Proteomes" id="UP001244640">
    <property type="component" value="Unassembled WGS sequence"/>
</dbReference>
<feature type="transmembrane region" description="Helical" evidence="1">
    <location>
        <begin position="54"/>
        <end position="71"/>
    </location>
</feature>
<dbReference type="Pfam" id="PF20619">
    <property type="entry name" value="DUF6804"/>
    <property type="match status" value="1"/>
</dbReference>
<organism evidence="2 3">
    <name type="scientific">Sphingobacterium zeae</name>
    <dbReference type="NCBI Taxonomy" id="1776859"/>
    <lineage>
        <taxon>Bacteria</taxon>
        <taxon>Pseudomonadati</taxon>
        <taxon>Bacteroidota</taxon>
        <taxon>Sphingobacteriia</taxon>
        <taxon>Sphingobacteriales</taxon>
        <taxon>Sphingobacteriaceae</taxon>
        <taxon>Sphingobacterium</taxon>
    </lineage>
</organism>
<dbReference type="RefSeq" id="WP_307187326.1">
    <property type="nucleotide sequence ID" value="NZ_JAUTBA010000001.1"/>
</dbReference>
<keyword evidence="1" id="KW-0812">Transmembrane</keyword>